<keyword evidence="3 6" id="KW-0479">Metal-binding</keyword>
<dbReference type="GO" id="GO:0006508">
    <property type="term" value="P:proteolysis"/>
    <property type="evidence" value="ECO:0007669"/>
    <property type="project" value="UniProtKB-KW"/>
</dbReference>
<evidence type="ECO:0000259" key="7">
    <source>
        <dbReference type="Pfam" id="PF00557"/>
    </source>
</evidence>
<dbReference type="GO" id="GO:0046872">
    <property type="term" value="F:metal ion binding"/>
    <property type="evidence" value="ECO:0007669"/>
    <property type="project" value="UniProtKB-KW"/>
</dbReference>
<dbReference type="InterPro" id="IPR050422">
    <property type="entry name" value="X-Pro_aminopeptidase_P"/>
</dbReference>
<dbReference type="InterPro" id="IPR036005">
    <property type="entry name" value="Creatinase/aminopeptidase-like"/>
</dbReference>
<evidence type="ECO:0000256" key="2">
    <source>
        <dbReference type="ARBA" id="ARBA00022670"/>
    </source>
</evidence>
<dbReference type="InterPro" id="IPR001131">
    <property type="entry name" value="Peptidase_M24B_aminopep-P_CS"/>
</dbReference>
<dbReference type="InterPro" id="IPR000994">
    <property type="entry name" value="Pept_M24"/>
</dbReference>
<dbReference type="OrthoDB" id="9806388at2"/>
<dbReference type="InterPro" id="IPR033740">
    <property type="entry name" value="Pept_M24B"/>
</dbReference>
<dbReference type="FunFam" id="3.90.230.10:FF:000009">
    <property type="entry name" value="xaa-Pro aminopeptidase 2"/>
    <property type="match status" value="1"/>
</dbReference>
<name>A0A1C3RGT8_9PROT</name>
<dbReference type="PANTHER" id="PTHR43763:SF6">
    <property type="entry name" value="XAA-PRO AMINOPEPTIDASE 1"/>
    <property type="match status" value="1"/>
</dbReference>
<dbReference type="EMBL" id="FLYE01000012">
    <property type="protein sequence ID" value="SCA56513.1"/>
    <property type="molecule type" value="Genomic_DNA"/>
</dbReference>
<evidence type="ECO:0000256" key="4">
    <source>
        <dbReference type="ARBA" id="ARBA00022801"/>
    </source>
</evidence>
<dbReference type="CDD" id="cd01085">
    <property type="entry name" value="APP"/>
    <property type="match status" value="1"/>
</dbReference>
<evidence type="ECO:0000259" key="9">
    <source>
        <dbReference type="Pfam" id="PF16188"/>
    </source>
</evidence>
<keyword evidence="11" id="KW-1185">Reference proteome</keyword>
<dbReference type="GO" id="GO:0005737">
    <property type="term" value="C:cytoplasm"/>
    <property type="evidence" value="ECO:0007669"/>
    <property type="project" value="UniProtKB-ARBA"/>
</dbReference>
<evidence type="ECO:0000313" key="11">
    <source>
        <dbReference type="Proteomes" id="UP000231658"/>
    </source>
</evidence>
<dbReference type="Proteomes" id="UP000231658">
    <property type="component" value="Unassembled WGS sequence"/>
</dbReference>
<reference evidence="10 11" key="1">
    <citation type="submission" date="2016-07" db="EMBL/GenBank/DDBJ databases">
        <authorList>
            <person name="Lefevre C.T."/>
        </authorList>
    </citation>
    <scope>NUCLEOTIDE SEQUENCE [LARGE SCALE GENOMIC DNA]</scope>
    <source>
        <strain evidence="10">PR1</strain>
    </source>
</reference>
<evidence type="ECO:0000256" key="1">
    <source>
        <dbReference type="ARBA" id="ARBA00008766"/>
    </source>
</evidence>
<dbReference type="Pfam" id="PF01321">
    <property type="entry name" value="Creatinase_N"/>
    <property type="match status" value="1"/>
</dbReference>
<evidence type="ECO:0000256" key="6">
    <source>
        <dbReference type="RuleBase" id="RU000590"/>
    </source>
</evidence>
<proteinExistence type="inferred from homology"/>
<dbReference type="PANTHER" id="PTHR43763">
    <property type="entry name" value="XAA-PRO AMINOPEPTIDASE 1"/>
    <property type="match status" value="1"/>
</dbReference>
<organism evidence="10 11">
    <name type="scientific">Candidatus Terasakiella magnetica</name>
    <dbReference type="NCBI Taxonomy" id="1867952"/>
    <lineage>
        <taxon>Bacteria</taxon>
        <taxon>Pseudomonadati</taxon>
        <taxon>Pseudomonadota</taxon>
        <taxon>Alphaproteobacteria</taxon>
        <taxon>Rhodospirillales</taxon>
        <taxon>Terasakiellaceae</taxon>
        <taxon>Terasakiella</taxon>
    </lineage>
</organism>
<dbReference type="Pfam" id="PF16188">
    <property type="entry name" value="Peptidase_M24_C"/>
    <property type="match status" value="1"/>
</dbReference>
<dbReference type="InterPro" id="IPR000587">
    <property type="entry name" value="Creatinase_N"/>
</dbReference>
<dbReference type="SUPFAM" id="SSF55920">
    <property type="entry name" value="Creatinase/aminopeptidase"/>
    <property type="match status" value="1"/>
</dbReference>
<dbReference type="SUPFAM" id="SSF53092">
    <property type="entry name" value="Creatinase/prolidase N-terminal domain"/>
    <property type="match status" value="2"/>
</dbReference>
<feature type="domain" description="Creatinase N-terminal" evidence="8">
    <location>
        <begin position="7"/>
        <end position="135"/>
    </location>
</feature>
<dbReference type="Gene3D" id="3.40.350.10">
    <property type="entry name" value="Creatinase/prolidase N-terminal domain"/>
    <property type="match status" value="2"/>
</dbReference>
<protein>
    <submittedName>
        <fullName evidence="10">Peptidase M24</fullName>
    </submittedName>
</protein>
<gene>
    <name evidence="10" type="ORF">MTBPR1_20361</name>
</gene>
<dbReference type="Pfam" id="PF00557">
    <property type="entry name" value="Peptidase_M24"/>
    <property type="match status" value="1"/>
</dbReference>
<keyword evidence="5" id="KW-0482">Metalloprotease</keyword>
<comment type="similarity">
    <text evidence="1 6">Belongs to the peptidase M24B family.</text>
</comment>
<dbReference type="AlphaFoldDB" id="A0A1C3RGT8"/>
<dbReference type="Pfam" id="PF16189">
    <property type="entry name" value="Creatinase_N_2"/>
    <property type="match status" value="1"/>
</dbReference>
<evidence type="ECO:0000259" key="8">
    <source>
        <dbReference type="Pfam" id="PF01321"/>
    </source>
</evidence>
<dbReference type="InterPro" id="IPR032416">
    <property type="entry name" value="Peptidase_M24_C"/>
</dbReference>
<sequence length="590" mass="65108">MKERAARLSALRREMNIFGMDGFIVPRSDEHQGEYVAPCSERLAWLTGFTGSAGFAIVLAKKAAIFIDGRYTLQVSQEVDEAAFDYRHVADEPASEWLAGELGAGMKLAYDPWLHTGPSLHRLKKACEKVGAKLVAAPHNFIDAIWADRPEPPLNPIYPHSLDYAGQSHGEKLSDIADKLRSEGQDAMVLSLPDSIAWLFNIRGSDIPCTPVGLGFALVHSQGTACLFMDHRKVGEEVRTHLGDNIKTYDPQDLAEHLDRLKGHKVRLDGTSAPKWIHEHLKKAKAEVVLGDDLTVLPKACKNAVEVDGMRNAHRRDGAAMVRFLYWLSKQPFSKGVHEMAVSQKVDSIRSEDELFYDLSFNTISGAGENGAIVHYRVSEESSIPLPENGLYLVDSGAQYRDGTTDITRTIVRGTPTDEMKDRYTRVLKGHIGVSATRFPKGTTGSQLDVLARHALWQAGLDYDHGTGHGVGSFLNVHEGPQRISKMPSKTALLGGMVISNEPGYYKAGEYGIRLENLICVQPSQKGEREMLEFEPLTLCPFDLKGVEASLLSSAEVNWLNAYHARVREELSPMLGEDEAAWLAEATQAI</sequence>
<dbReference type="GO" id="GO:0070006">
    <property type="term" value="F:metalloaminopeptidase activity"/>
    <property type="evidence" value="ECO:0007669"/>
    <property type="project" value="InterPro"/>
</dbReference>
<evidence type="ECO:0000256" key="3">
    <source>
        <dbReference type="ARBA" id="ARBA00022723"/>
    </source>
</evidence>
<feature type="domain" description="Peptidase M24 C-terminal" evidence="9">
    <location>
        <begin position="530"/>
        <end position="590"/>
    </location>
</feature>
<dbReference type="InterPro" id="IPR029149">
    <property type="entry name" value="Creatin/AminoP/Spt16_N"/>
</dbReference>
<evidence type="ECO:0000313" key="10">
    <source>
        <dbReference type="EMBL" id="SCA56513.1"/>
    </source>
</evidence>
<dbReference type="PROSITE" id="PS00491">
    <property type="entry name" value="PROLINE_PEPTIDASE"/>
    <property type="match status" value="1"/>
</dbReference>
<feature type="domain" description="Peptidase M24" evidence="7">
    <location>
        <begin position="309"/>
        <end position="522"/>
    </location>
</feature>
<dbReference type="STRING" id="1867952.MTBPR1_20361"/>
<dbReference type="Gene3D" id="3.90.230.10">
    <property type="entry name" value="Creatinase/methionine aminopeptidase superfamily"/>
    <property type="match status" value="1"/>
</dbReference>
<keyword evidence="2" id="KW-0645">Protease</keyword>
<evidence type="ECO:0000256" key="5">
    <source>
        <dbReference type="ARBA" id="ARBA00023049"/>
    </source>
</evidence>
<accession>A0A1C3RGT8</accession>
<dbReference type="RefSeq" id="WP_069188594.1">
    <property type="nucleotide sequence ID" value="NZ_FLYE01000012.1"/>
</dbReference>
<keyword evidence="4" id="KW-0378">Hydrolase</keyword>